<name>A0AC58L4E0_CASCN</name>
<gene>
    <name evidence="2" type="primary">Kifc3</name>
</gene>
<dbReference type="Proteomes" id="UP001732720">
    <property type="component" value="Chromosome 15"/>
</dbReference>
<reference evidence="2" key="1">
    <citation type="submission" date="2025-08" db="UniProtKB">
        <authorList>
            <consortium name="RefSeq"/>
        </authorList>
    </citation>
    <scope>IDENTIFICATION</scope>
</reference>
<accession>A0AC58L4E0</accession>
<keyword evidence="1" id="KW-1185">Reference proteome</keyword>
<evidence type="ECO:0000313" key="2">
    <source>
        <dbReference type="RefSeq" id="XP_073912024.1"/>
    </source>
</evidence>
<proteinExistence type="predicted"/>
<protein>
    <submittedName>
        <fullName evidence="2">Kinesin-like protein KIFC3 isoform X3</fullName>
    </submittedName>
</protein>
<evidence type="ECO:0000313" key="1">
    <source>
        <dbReference type="Proteomes" id="UP001732720"/>
    </source>
</evidence>
<organism evidence="1 2">
    <name type="scientific">Castor canadensis</name>
    <name type="common">American beaver</name>
    <dbReference type="NCBI Taxonomy" id="51338"/>
    <lineage>
        <taxon>Eukaryota</taxon>
        <taxon>Metazoa</taxon>
        <taxon>Chordata</taxon>
        <taxon>Craniata</taxon>
        <taxon>Vertebrata</taxon>
        <taxon>Euteleostomi</taxon>
        <taxon>Mammalia</taxon>
        <taxon>Eutheria</taxon>
        <taxon>Euarchontoglires</taxon>
        <taxon>Glires</taxon>
        <taxon>Rodentia</taxon>
        <taxon>Castorimorpha</taxon>
        <taxon>Castoridae</taxon>
        <taxon>Castor</taxon>
    </lineage>
</organism>
<sequence>MFVVPALVWLSWNSWVLQRRKRERDPSTDPEEAPGWHWSISSTFEEDVPAKLQAPSPGSILGSEILSPGLQASRTPEEATEPRAMVPSRRTWNLGATPSLRGLWRVGRAREPELGMARPAPAPASPAARPFPHTGPGRLRTGRGKDTLVSGDEDSSARTAARPALAQCRALSVDWAGPGSPHRLYLTVQQALQDKGCESKSQGTKEDKLLKRQALAPRRDREAPEAGGSMNVEKTGGRLFGSGRCSSLSGSPGAAPVVHRMVEAMSQLQDEKTQLQEELEVLRERLALRNSDQQATSTQLQHQVENLKEKLISQAQEVSRLRSELGGTDLEKHRDRLMVENERLRQELRHCEAELQELRAQPAAPCVGCEHSQESTQLRDKLSQLQLEVAENKGMLSELNLEVQQKTDRLAEVELRLKDCLAEKAQEEERLSRRLRDSHETIASLRAQSPPVKYVIKTVEVESSKTKQALSESQARNQHLQEQVAMQRQVLKEMEQQLQSSHQLTVQLRAQIAMYEAELERAHGQMLEEMQSLEEDKNRAIEEAFARAQVEMKAVHENLAGVRTNLLTLQPALRTLTNDYNGLKRQVRGFPMLLQEALRNVKAEIGQAIEEANSNNQELLRKYRRELQLRKKCHNELVRLKGNIRVIARVRPVTKEDGEGPEATNAVSFDPDDDSIIHLLHKGKPVSFELDKVFSPWASQQDVFQEVQALITSCIDGFNVCIFAYGQTGAGKTYTMEGTPENPGINQRALQLLFSEVQEKASDWQYTMTVSAAEIYNEVLRDLLGKDPQEKLEIRLCPDGSGQLYVPGLTEFQVQSVDDINKVFEFGHTNRTTEFTNLNEHSSRSHALLIVTVRGVDCSTGLRTTGKLNLVDLAGSERVGKSGAEGSRLREAQHINKSLSALGDVIAALRSRQGHVPFRNSKLTYLLQDSLSGDSKTLMVVQVSPVEKNTSETLYSLKFAERVRSVELGPSSRRTELGSWSSQEHLEWEPACQTLQSARAHSAPSSGTNSRPGSIRRKLQPSGRSRPVPV</sequence>
<dbReference type="RefSeq" id="XP_073912024.1">
    <property type="nucleotide sequence ID" value="XM_074055923.1"/>
</dbReference>